<proteinExistence type="predicted"/>
<comment type="caution">
    <text evidence="2">The sequence shown here is derived from an EMBL/GenBank/DDBJ whole genome shotgun (WGS) entry which is preliminary data.</text>
</comment>
<sequence length="227" mass="23979">MNPLTQSTTTSPPRKKAVAHSNMGKPVKSPHPSTRVHPSGTAMPPCLDGPHLKNLKPTKLSVENHSFPPGDNFIHSRRTPDNSSLDPNYPQALKRSGKALSLTATQVARTFEATPHGGGSPEVRLASGGSHGHSDVMDAYFYQYAHCGNSSPFIAALQQPIRLAISLLQPAPVSFSRKETGVPVAAAAQLVQGFAAFPFVTIDVTNTEVTSNSDADDGAADQGMDCT</sequence>
<gene>
    <name evidence="2" type="ORF">ACKKH4_21740</name>
</gene>
<evidence type="ECO:0000256" key="1">
    <source>
        <dbReference type="SAM" id="MobiDB-lite"/>
    </source>
</evidence>
<evidence type="ECO:0000313" key="3">
    <source>
        <dbReference type="Proteomes" id="UP001631987"/>
    </source>
</evidence>
<keyword evidence="3" id="KW-1185">Reference proteome</keyword>
<dbReference type="Proteomes" id="UP001631987">
    <property type="component" value="Unassembled WGS sequence"/>
</dbReference>
<reference evidence="2 3" key="1">
    <citation type="submission" date="2024-12" db="EMBL/GenBank/DDBJ databases">
        <title>Pseudomonas species isolated from Lotus nodules promote plant growth.</title>
        <authorList>
            <person name="Yu Y.-H."/>
            <person name="Kurtenbach J."/>
            <person name="Crosbie D."/>
            <person name="Brachmann A."/>
            <person name="Marin M."/>
        </authorList>
    </citation>
    <scope>NUCLEOTIDE SEQUENCE [LARGE SCALE GENOMIC DNA]</scope>
    <source>
        <strain evidence="2 3">PLb12A</strain>
    </source>
</reference>
<name>A0ABW9HCI6_9PSED</name>
<dbReference type="RefSeq" id="WP_409079106.1">
    <property type="nucleotide sequence ID" value="NZ_CP178857.1"/>
</dbReference>
<accession>A0ABW9HCI6</accession>
<feature type="compositionally biased region" description="Polar residues" evidence="1">
    <location>
        <begin position="1"/>
        <end position="12"/>
    </location>
</feature>
<feature type="region of interest" description="Disordered" evidence="1">
    <location>
        <begin position="1"/>
        <end position="43"/>
    </location>
</feature>
<protein>
    <submittedName>
        <fullName evidence="2">Uncharacterized protein</fullName>
    </submittedName>
</protein>
<dbReference type="EMBL" id="JBJVNW010000012">
    <property type="protein sequence ID" value="MFM9519862.1"/>
    <property type="molecule type" value="Genomic_DNA"/>
</dbReference>
<feature type="region of interest" description="Disordered" evidence="1">
    <location>
        <begin position="64"/>
        <end position="86"/>
    </location>
</feature>
<organism evidence="2 3">
    <name type="scientific">Pseudomonas monachiensis</name>
    <dbReference type="NCBI Taxonomy" id="3060212"/>
    <lineage>
        <taxon>Bacteria</taxon>
        <taxon>Pseudomonadati</taxon>
        <taxon>Pseudomonadota</taxon>
        <taxon>Gammaproteobacteria</taxon>
        <taxon>Pseudomonadales</taxon>
        <taxon>Pseudomonadaceae</taxon>
        <taxon>Pseudomonas</taxon>
    </lineage>
</organism>
<evidence type="ECO:0000313" key="2">
    <source>
        <dbReference type="EMBL" id="MFM9519862.1"/>
    </source>
</evidence>